<keyword evidence="2" id="KW-1185">Reference proteome</keyword>
<dbReference type="EMBL" id="PPTP01000006">
    <property type="protein sequence ID" value="RDB55039.1"/>
    <property type="molecule type" value="Genomic_DNA"/>
</dbReference>
<accession>A0A369L8I3</accession>
<dbReference type="Proteomes" id="UP000253792">
    <property type="component" value="Unassembled WGS sequence"/>
</dbReference>
<proteinExistence type="predicted"/>
<comment type="caution">
    <text evidence="1">The sequence shown here is derived from an EMBL/GenBank/DDBJ whole genome shotgun (WGS) entry which is preliminary data.</text>
</comment>
<organism evidence="1 2">
    <name type="scientific">Senegalimassilia anaerobia</name>
    <dbReference type="NCBI Taxonomy" id="1473216"/>
    <lineage>
        <taxon>Bacteria</taxon>
        <taxon>Bacillati</taxon>
        <taxon>Actinomycetota</taxon>
        <taxon>Coriobacteriia</taxon>
        <taxon>Coriobacteriales</taxon>
        <taxon>Coriobacteriaceae</taxon>
        <taxon>Senegalimassilia</taxon>
    </lineage>
</organism>
<dbReference type="RefSeq" id="WP_042436557.1">
    <property type="nucleotide sequence ID" value="NZ_CABKQR010000004.1"/>
</dbReference>
<evidence type="ECO:0000313" key="1">
    <source>
        <dbReference type="EMBL" id="RDB55039.1"/>
    </source>
</evidence>
<name>A0A369L8I3_9ACTN</name>
<dbReference type="OrthoDB" id="3199591at2"/>
<protein>
    <submittedName>
        <fullName evidence="1">Uncharacterized protein</fullName>
    </submittedName>
</protein>
<sequence>MFAKKHTSMFGAFAIDSKVSHGRHARMEGRPQPARCALEGSAGRAQAFASQGASRSVRRAIQGQPGQVQTFAGERVSRPLSFDEGEFLVDGYGAYAPYDRATEQYAAEDLLLGGGSNETADDASSHEKVSSAQLEGMFQEFFRMGAAVAIGELYDEGMLGDKNAVAYDVRDYLESFGIASFDEVCRLGITGPYLEDFRRIFAANASFPPAA</sequence>
<evidence type="ECO:0000313" key="2">
    <source>
        <dbReference type="Proteomes" id="UP000253792"/>
    </source>
</evidence>
<reference evidence="1 2" key="1">
    <citation type="journal article" date="2018" name="Elife">
        <title>Discovery and characterization of a prevalent human gut bacterial enzyme sufficient for the inactivation of a family of plant toxins.</title>
        <authorList>
            <person name="Koppel N."/>
            <person name="Bisanz J.E."/>
            <person name="Pandelia M.E."/>
            <person name="Turnbaugh P.J."/>
            <person name="Balskus E.P."/>
        </authorList>
    </citation>
    <scope>NUCLEOTIDE SEQUENCE [LARGE SCALE GENOMIC DNA]</scope>
    <source>
        <strain evidence="2">anaerobia AP69FAA</strain>
    </source>
</reference>
<dbReference type="AlphaFoldDB" id="A0A369L8I3"/>
<dbReference type="GeneID" id="82936520"/>
<gene>
    <name evidence="1" type="ORF">C1880_07355</name>
</gene>